<name>B8LLI8_PICSI</name>
<evidence type="ECO:0000256" key="1">
    <source>
        <dbReference type="SAM" id="MobiDB-lite"/>
    </source>
</evidence>
<reference evidence="3" key="1">
    <citation type="submission" date="2007-06" db="EMBL/GenBank/DDBJ databases">
        <title>Full length cDNA sequences from Sitka Spruce (Picea sitchensis).</title>
        <authorList>
            <person name="Ralph S.G."/>
            <person name="Chun H.E."/>
            <person name="Liao N."/>
            <person name="Ali J."/>
            <person name="Reid K."/>
            <person name="Kolosova N."/>
            <person name="Cooper N."/>
            <person name="Cullis C."/>
            <person name="Jancsik S."/>
            <person name="Moore R."/>
            <person name="Mayo M."/>
            <person name="Wagner S."/>
            <person name="Holt R.A."/>
            <person name="Jones S.J.M."/>
            <person name="Marra M.A."/>
            <person name="Ritland C.E."/>
            <person name="Ritland K."/>
            <person name="Bohlmann J."/>
        </authorList>
    </citation>
    <scope>NUCLEOTIDE SEQUENCE</scope>
    <source>
        <tissue evidence="4">Bark</tissue>
        <tissue evidence="3">Green portion of the leader tissue</tissue>
    </source>
</reference>
<evidence type="ECO:0000259" key="2">
    <source>
        <dbReference type="Pfam" id="PF25074"/>
    </source>
</evidence>
<feature type="region of interest" description="Disordered" evidence="1">
    <location>
        <begin position="52"/>
        <end position="76"/>
    </location>
</feature>
<evidence type="ECO:0000313" key="4">
    <source>
        <dbReference type="EMBL" id="ABR18142.1"/>
    </source>
</evidence>
<dbReference type="PANTHER" id="PTHR36011">
    <property type="entry name" value="BAT2 DOMAIN PROTEIN"/>
    <property type="match status" value="1"/>
</dbReference>
<accession>B8LLI8</accession>
<dbReference type="EMBL" id="EF676629">
    <property type="protein sequence ID" value="ABR16518.1"/>
    <property type="molecule type" value="mRNA"/>
</dbReference>
<dbReference type="AlphaFoldDB" id="B8LLI8"/>
<dbReference type="PANTHER" id="PTHR36011:SF1">
    <property type="entry name" value="BAT2 DOMAIN PROTEIN"/>
    <property type="match status" value="1"/>
</dbReference>
<protein>
    <recommendedName>
        <fullName evidence="2">DUF7798 domain-containing protein</fullName>
    </recommendedName>
</protein>
<feature type="domain" description="DUF7798" evidence="2">
    <location>
        <begin position="226"/>
        <end position="499"/>
    </location>
</feature>
<dbReference type="Pfam" id="PF25074">
    <property type="entry name" value="DUF7798"/>
    <property type="match status" value="1"/>
</dbReference>
<evidence type="ECO:0000313" key="3">
    <source>
        <dbReference type="EMBL" id="ABR16518.1"/>
    </source>
</evidence>
<sequence length="502" mass="54046">MADSHSSSSDSSQSRGWGAWRTSAFSVLSDLQKAAAQAADEIARNASAVAKSAISDLQSADEPLSEPVKEDETEAENVATQLEYDNEEEKRRKAALDRLEKASQDTFLGQGLRAFDSSVETFASGAWQAFGNALKGGTNLVQKIEHSAVNLADSIQQGGLPAKASSLAPSLIESGKAFTAKGMEVLELVGRETIDLLATETGIEIEKDDRLSKEGGGEEQFSEEATFDRCFWIYGGPEQLEELEALSNHYALLCNRSKAKLSGEDKASFDGMLKQVQHIFTLSNESDGGNLEFNKGKNVESSEMGNGNEIKTLCESSVSKAADMAAGFTVALGGLALDEIVQKTSGRLEAIRAEAVHRLSELCCLGISELFLLGKSVLSTSPKAQNDKVMEDSLKIEWPDDCILKAKFIRSKAQAMTDDIEAVSNSFTTGISDIIAAFQEGIRNASQDGREARQGILQESSIEDKAQILTSDIETDGSTAIEKIQDALQHLVFVVFSTTLKN</sequence>
<organism evidence="3">
    <name type="scientific">Picea sitchensis</name>
    <name type="common">Sitka spruce</name>
    <name type="synonym">Pinus sitchensis</name>
    <dbReference type="NCBI Taxonomy" id="3332"/>
    <lineage>
        <taxon>Eukaryota</taxon>
        <taxon>Viridiplantae</taxon>
        <taxon>Streptophyta</taxon>
        <taxon>Embryophyta</taxon>
        <taxon>Tracheophyta</taxon>
        <taxon>Spermatophyta</taxon>
        <taxon>Pinopsida</taxon>
        <taxon>Pinidae</taxon>
        <taxon>Conifers I</taxon>
        <taxon>Pinales</taxon>
        <taxon>Pinaceae</taxon>
        <taxon>Picea</taxon>
    </lineage>
</organism>
<proteinExistence type="evidence at transcript level"/>
<dbReference type="InterPro" id="IPR056700">
    <property type="entry name" value="DUF7798"/>
</dbReference>
<dbReference type="OMA" id="AYMAAIQ"/>
<dbReference type="EMBL" id="EF678383">
    <property type="protein sequence ID" value="ABR18142.1"/>
    <property type="molecule type" value="mRNA"/>
</dbReference>